<feature type="region of interest" description="Disordered" evidence="1">
    <location>
        <begin position="46"/>
        <end position="68"/>
    </location>
</feature>
<proteinExistence type="predicted"/>
<organism evidence="2 3">
    <name type="scientific">Caerostris extrusa</name>
    <name type="common">Bark spider</name>
    <name type="synonym">Caerostris bankana</name>
    <dbReference type="NCBI Taxonomy" id="172846"/>
    <lineage>
        <taxon>Eukaryota</taxon>
        <taxon>Metazoa</taxon>
        <taxon>Ecdysozoa</taxon>
        <taxon>Arthropoda</taxon>
        <taxon>Chelicerata</taxon>
        <taxon>Arachnida</taxon>
        <taxon>Araneae</taxon>
        <taxon>Araneomorphae</taxon>
        <taxon>Entelegynae</taxon>
        <taxon>Araneoidea</taxon>
        <taxon>Araneidae</taxon>
        <taxon>Caerostris</taxon>
    </lineage>
</organism>
<keyword evidence="3" id="KW-1185">Reference proteome</keyword>
<gene>
    <name evidence="2" type="ORF">CEXT_240881</name>
</gene>
<evidence type="ECO:0000313" key="2">
    <source>
        <dbReference type="EMBL" id="GIY93156.1"/>
    </source>
</evidence>
<comment type="caution">
    <text evidence="2">The sequence shown here is derived from an EMBL/GenBank/DDBJ whole genome shotgun (WGS) entry which is preliminary data.</text>
</comment>
<evidence type="ECO:0000256" key="1">
    <source>
        <dbReference type="SAM" id="MobiDB-lite"/>
    </source>
</evidence>
<dbReference type="AlphaFoldDB" id="A0AAV4XD33"/>
<evidence type="ECO:0000313" key="3">
    <source>
        <dbReference type="Proteomes" id="UP001054945"/>
    </source>
</evidence>
<protein>
    <submittedName>
        <fullName evidence="2">Uncharacterized protein</fullName>
    </submittedName>
</protein>
<reference evidence="2 3" key="1">
    <citation type="submission" date="2021-06" db="EMBL/GenBank/DDBJ databases">
        <title>Caerostris extrusa draft genome.</title>
        <authorList>
            <person name="Kono N."/>
            <person name="Arakawa K."/>
        </authorList>
    </citation>
    <scope>NUCLEOTIDE SEQUENCE [LARGE SCALE GENOMIC DNA]</scope>
</reference>
<sequence>MQLTLTPSAVIAFDVPDKSLQSNSGLGGGGFPPKCSMMDFQCNRVEERGRHRKNNHSSGPKPNVNIGH</sequence>
<dbReference type="Proteomes" id="UP001054945">
    <property type="component" value="Unassembled WGS sequence"/>
</dbReference>
<accession>A0AAV4XD33</accession>
<name>A0AAV4XD33_CAEEX</name>
<dbReference type="EMBL" id="BPLR01000239">
    <property type="protein sequence ID" value="GIY93156.1"/>
    <property type="molecule type" value="Genomic_DNA"/>
</dbReference>